<evidence type="ECO:0000313" key="2">
    <source>
        <dbReference type="EMBL" id="ARS09349.1"/>
    </source>
</evidence>
<organism evidence="2 3">
    <name type="scientific">Shigella sonnei</name>
    <dbReference type="NCBI Taxonomy" id="624"/>
    <lineage>
        <taxon>Bacteria</taxon>
        <taxon>Pseudomonadati</taxon>
        <taxon>Pseudomonadota</taxon>
        <taxon>Gammaproteobacteria</taxon>
        <taxon>Enterobacterales</taxon>
        <taxon>Enterobacteriaceae</taxon>
        <taxon>Shigella</taxon>
    </lineage>
</organism>
<keyword evidence="2" id="KW-0614">Plasmid</keyword>
<proteinExistence type="predicted"/>
<protein>
    <submittedName>
        <fullName evidence="2">Reverse transcriptase</fullName>
    </submittedName>
</protein>
<dbReference type="InterPro" id="IPR013597">
    <property type="entry name" value="Mat_intron_G2"/>
</dbReference>
<feature type="domain" description="Group II intron maturase-specific" evidence="1">
    <location>
        <begin position="9"/>
        <end position="83"/>
    </location>
</feature>
<reference evidence="2 3" key="1">
    <citation type="submission" date="2017-02" db="EMBL/GenBank/DDBJ databases">
        <authorList>
            <person name="Svab D."/>
            <person name="Balint B."/>
            <person name="Maroti G."/>
            <person name="Vasarhelyi B."/>
            <person name="Horvath B."/>
            <person name="Toth I."/>
        </authorList>
    </citation>
    <scope>NUCLEOTIDE SEQUENCE [LARGE SCALE GENOMIC DNA]</scope>
    <source>
        <strain evidence="2">75/02</strain>
        <plasmid evidence="3">pinv_75_02_1</plasmid>
    </source>
</reference>
<evidence type="ECO:0000259" key="1">
    <source>
        <dbReference type="Pfam" id="PF08388"/>
    </source>
</evidence>
<keyword evidence="2" id="KW-0808">Transferase</keyword>
<dbReference type="Proteomes" id="UP000194501">
    <property type="component" value="Plasmid pInv_75_02_1"/>
</dbReference>
<geneLocation type="plasmid" evidence="3">
    <name>pinv_75_02_1</name>
</geneLocation>
<dbReference type="AlphaFoldDB" id="A0AAU8WMN3"/>
<gene>
    <name evidence="2" type="ORF">BZ172_29685</name>
</gene>
<keyword evidence="2" id="KW-0548">Nucleotidyltransferase</keyword>
<dbReference type="GO" id="GO:0003964">
    <property type="term" value="F:RNA-directed DNA polymerase activity"/>
    <property type="evidence" value="ECO:0007669"/>
    <property type="project" value="UniProtKB-KW"/>
</dbReference>
<evidence type="ECO:0000313" key="3">
    <source>
        <dbReference type="Proteomes" id="UP000194501"/>
    </source>
</evidence>
<keyword evidence="2" id="KW-0695">RNA-directed DNA polymerase</keyword>
<name>A0AAU8WMN3_SHISO</name>
<dbReference type="Pfam" id="PF08388">
    <property type="entry name" value="GIIM"/>
    <property type="match status" value="1"/>
</dbReference>
<sequence>MPGASNAAMRKITETIKKWRIHRSTAESLLDFARRYNAIVRGWIEYYGKFWSRNFNYRLWSAMQSRLLKWMQSKYRLSNRKAQRKLTLVRKEYPKLFVHWYLLRASNE</sequence>
<dbReference type="EMBL" id="CP019696">
    <property type="protein sequence ID" value="ARS09349.1"/>
    <property type="molecule type" value="Genomic_DNA"/>
</dbReference>
<accession>A0AAU8WMN3</accession>